<evidence type="ECO:0000259" key="1">
    <source>
        <dbReference type="PROSITE" id="PS51163"/>
    </source>
</evidence>
<keyword evidence="3" id="KW-1185">Reference proteome</keyword>
<dbReference type="GO" id="GO:0003725">
    <property type="term" value="F:double-stranded RNA binding"/>
    <property type="evidence" value="ECO:0007669"/>
    <property type="project" value="InterPro"/>
</dbReference>
<dbReference type="STRING" id="1123510.GCA_000620025_00949"/>
<gene>
    <name evidence="2" type="ORF">ZBT109_1763</name>
</gene>
<protein>
    <submittedName>
        <fullName evidence="2">Putative translation factor</fullName>
    </submittedName>
</protein>
<evidence type="ECO:0000313" key="3">
    <source>
        <dbReference type="Proteomes" id="UP000267342"/>
    </source>
</evidence>
<proteinExistence type="predicted"/>
<dbReference type="InterPro" id="IPR017945">
    <property type="entry name" value="DHBP_synth_RibB-like_a/b_dom"/>
</dbReference>
<dbReference type="Proteomes" id="UP000267342">
    <property type="component" value="Chromosome"/>
</dbReference>
<evidence type="ECO:0000313" key="2">
    <source>
        <dbReference type="EMBL" id="BBG30513.1"/>
    </source>
</evidence>
<dbReference type="AlphaFoldDB" id="A0A348HFW1"/>
<organism evidence="2 3">
    <name type="scientific">Zymobacter palmae</name>
    <dbReference type="NCBI Taxonomy" id="33074"/>
    <lineage>
        <taxon>Bacteria</taxon>
        <taxon>Pseudomonadati</taxon>
        <taxon>Pseudomonadota</taxon>
        <taxon>Gammaproteobacteria</taxon>
        <taxon>Oceanospirillales</taxon>
        <taxon>Halomonadaceae</taxon>
        <taxon>Zymobacter group</taxon>
        <taxon>Zymobacter</taxon>
    </lineage>
</organism>
<feature type="domain" description="YrdC-like" evidence="1">
    <location>
        <begin position="14"/>
        <end position="200"/>
    </location>
</feature>
<dbReference type="KEGG" id="zpl:ZBT109_1763"/>
<dbReference type="PANTHER" id="PTHR42828:SF3">
    <property type="entry name" value="THREONYLCARBAMOYL-AMP SYNTHASE"/>
    <property type="match status" value="1"/>
</dbReference>
<dbReference type="InterPro" id="IPR052532">
    <property type="entry name" value="SUA5_domain"/>
</dbReference>
<dbReference type="Pfam" id="PF01300">
    <property type="entry name" value="Sua5_yciO_yrdC"/>
    <property type="match status" value="1"/>
</dbReference>
<dbReference type="OrthoDB" id="9781656at2"/>
<dbReference type="PROSITE" id="PS51163">
    <property type="entry name" value="YRDC"/>
    <property type="match status" value="1"/>
</dbReference>
<dbReference type="NCBIfam" id="TIGR00057">
    <property type="entry name" value="L-threonylcarbamoyladenylate synthase"/>
    <property type="match status" value="1"/>
</dbReference>
<dbReference type="SUPFAM" id="SSF55821">
    <property type="entry name" value="YrdC/RibB"/>
    <property type="match status" value="1"/>
</dbReference>
<sequence>MSLFLQIHPETPQGRLIDQAVDVLRKGGVIIYPTDSGYALGGRLGEKKVVERIRRLRELDDRHPMTLICADLSEIGTYAHVDNSIFRVLKAHTPGPYTFILEATNEVPRQLLHPKRRAIGVRVPDNAITRALSAALGEPLMSVTLIPAGEEDPLTDPEEIREQYERQVDAIIDGGAGDHQPTSVIDLRELPFVILRRGKGDVSPFE</sequence>
<dbReference type="Gene3D" id="3.90.870.10">
    <property type="entry name" value="DHBP synthase"/>
    <property type="match status" value="1"/>
</dbReference>
<dbReference type="RefSeq" id="WP_027706026.1">
    <property type="nucleotide sequence ID" value="NZ_AP018933.1"/>
</dbReference>
<reference evidence="2 3" key="1">
    <citation type="submission" date="2018-09" db="EMBL/GenBank/DDBJ databases">
        <title>Zymobacter palmae IAM14233 (=T109) whole genome analysis.</title>
        <authorList>
            <person name="Yanase H."/>
        </authorList>
    </citation>
    <scope>NUCLEOTIDE SEQUENCE [LARGE SCALE GENOMIC DNA]</scope>
    <source>
        <strain evidence="2 3">IAM14233</strain>
    </source>
</reference>
<dbReference type="InterPro" id="IPR006070">
    <property type="entry name" value="Sua5-like_dom"/>
</dbReference>
<name>A0A348HFW1_9GAMM</name>
<dbReference type="EMBL" id="AP018933">
    <property type="protein sequence ID" value="BBG30513.1"/>
    <property type="molecule type" value="Genomic_DNA"/>
</dbReference>
<dbReference type="PANTHER" id="PTHR42828">
    <property type="entry name" value="DHBP SYNTHASE RIBB-LIKE ALPHA/BETA DOMAIN-CONTAINING PROTEIN"/>
    <property type="match status" value="1"/>
</dbReference>
<accession>A0A348HFW1</accession>